<dbReference type="InterPro" id="IPR012951">
    <property type="entry name" value="BBE"/>
</dbReference>
<evidence type="ECO:0000313" key="5">
    <source>
        <dbReference type="Proteomes" id="UP001293254"/>
    </source>
</evidence>
<reference evidence="4" key="2">
    <citation type="journal article" date="2024" name="Plant">
        <title>Genomic evolution and insights into agronomic trait innovations of Sesamum species.</title>
        <authorList>
            <person name="Miao H."/>
            <person name="Wang L."/>
            <person name="Qu L."/>
            <person name="Liu H."/>
            <person name="Sun Y."/>
            <person name="Le M."/>
            <person name="Wang Q."/>
            <person name="Wei S."/>
            <person name="Zheng Y."/>
            <person name="Lin W."/>
            <person name="Duan Y."/>
            <person name="Cao H."/>
            <person name="Xiong S."/>
            <person name="Wang X."/>
            <person name="Wei L."/>
            <person name="Li C."/>
            <person name="Ma Q."/>
            <person name="Ju M."/>
            <person name="Zhao R."/>
            <person name="Li G."/>
            <person name="Mu C."/>
            <person name="Tian Q."/>
            <person name="Mei H."/>
            <person name="Zhang T."/>
            <person name="Gao T."/>
            <person name="Zhang H."/>
        </authorList>
    </citation>
    <scope>NUCLEOTIDE SEQUENCE</scope>
    <source>
        <strain evidence="4">3651</strain>
    </source>
</reference>
<dbReference type="InterPro" id="IPR016169">
    <property type="entry name" value="FAD-bd_PCMH_sub2"/>
</dbReference>
<evidence type="ECO:0000313" key="4">
    <source>
        <dbReference type="EMBL" id="KAK4440271.1"/>
    </source>
</evidence>
<gene>
    <name evidence="4" type="ORF">Salat_0362000</name>
</gene>
<dbReference type="Gene3D" id="3.30.465.10">
    <property type="match status" value="1"/>
</dbReference>
<comment type="caution">
    <text evidence="4">The sequence shown here is derived from an EMBL/GenBank/DDBJ whole genome shotgun (WGS) entry which is preliminary data.</text>
</comment>
<dbReference type="PANTHER" id="PTHR32448">
    <property type="entry name" value="OS08G0158400 PROTEIN"/>
    <property type="match status" value="1"/>
</dbReference>
<evidence type="ECO:0000256" key="2">
    <source>
        <dbReference type="ARBA" id="ARBA00022827"/>
    </source>
</evidence>
<evidence type="ECO:0000256" key="1">
    <source>
        <dbReference type="ARBA" id="ARBA00022630"/>
    </source>
</evidence>
<reference evidence="4" key="1">
    <citation type="submission" date="2020-06" db="EMBL/GenBank/DDBJ databases">
        <authorList>
            <person name="Li T."/>
            <person name="Hu X."/>
            <person name="Zhang T."/>
            <person name="Song X."/>
            <person name="Zhang H."/>
            <person name="Dai N."/>
            <person name="Sheng W."/>
            <person name="Hou X."/>
            <person name="Wei L."/>
        </authorList>
    </citation>
    <scope>NUCLEOTIDE SEQUENCE</scope>
    <source>
        <strain evidence="4">3651</strain>
        <tissue evidence="4">Leaf</tissue>
    </source>
</reference>
<dbReference type="AlphaFoldDB" id="A0AAE2CZF5"/>
<keyword evidence="2" id="KW-0274">FAD</keyword>
<dbReference type="EMBL" id="JACGWO010000001">
    <property type="protein sequence ID" value="KAK4440271.1"/>
    <property type="molecule type" value="Genomic_DNA"/>
</dbReference>
<feature type="domain" description="Berberine/berberine-like" evidence="3">
    <location>
        <begin position="60"/>
        <end position="117"/>
    </location>
</feature>
<proteinExistence type="predicted"/>
<dbReference type="Pfam" id="PF08031">
    <property type="entry name" value="BBE"/>
    <property type="match status" value="1"/>
</dbReference>
<dbReference type="GO" id="GO:0016491">
    <property type="term" value="F:oxidoreductase activity"/>
    <property type="evidence" value="ECO:0007669"/>
    <property type="project" value="InterPro"/>
</dbReference>
<dbReference type="Proteomes" id="UP001293254">
    <property type="component" value="Unassembled WGS sequence"/>
</dbReference>
<keyword evidence="1" id="KW-0285">Flavoprotein</keyword>
<protein>
    <submittedName>
        <fullName evidence="4">Berberine bridge enzyme-like 23</fullName>
    </submittedName>
</protein>
<evidence type="ECO:0000259" key="3">
    <source>
        <dbReference type="Pfam" id="PF08031"/>
    </source>
</evidence>
<sequence>MGIYSESETPFAHRASNIFMIHYGVAWTRPENGESESHVNWIKGFYSYMTTYVSKNPIAAYFNYRDLDLEMNSQSNTSYAQASVWRLKYFGNNFNRLIRVKTKVDPSNFFRNEQSIPPLSSWYNKDIRCWSS</sequence>
<organism evidence="4 5">
    <name type="scientific">Sesamum alatum</name>
    <dbReference type="NCBI Taxonomy" id="300844"/>
    <lineage>
        <taxon>Eukaryota</taxon>
        <taxon>Viridiplantae</taxon>
        <taxon>Streptophyta</taxon>
        <taxon>Embryophyta</taxon>
        <taxon>Tracheophyta</taxon>
        <taxon>Spermatophyta</taxon>
        <taxon>Magnoliopsida</taxon>
        <taxon>eudicotyledons</taxon>
        <taxon>Gunneridae</taxon>
        <taxon>Pentapetalae</taxon>
        <taxon>asterids</taxon>
        <taxon>lamiids</taxon>
        <taxon>Lamiales</taxon>
        <taxon>Pedaliaceae</taxon>
        <taxon>Sesamum</taxon>
    </lineage>
</organism>
<keyword evidence="5" id="KW-1185">Reference proteome</keyword>
<name>A0AAE2CZF5_9LAMI</name>
<dbReference type="GO" id="GO:0050660">
    <property type="term" value="F:flavin adenine dinucleotide binding"/>
    <property type="evidence" value="ECO:0007669"/>
    <property type="project" value="InterPro"/>
</dbReference>
<accession>A0AAE2CZF5</accession>